<protein>
    <submittedName>
        <fullName evidence="1">Uncharacterized protein</fullName>
    </submittedName>
</protein>
<dbReference type="EMBL" id="BOVK01000038">
    <property type="protein sequence ID" value="GIQ69980.1"/>
    <property type="molecule type" value="Genomic_DNA"/>
</dbReference>
<dbReference type="RefSeq" id="WP_213412768.1">
    <property type="nucleotide sequence ID" value="NZ_BOVK01000038.1"/>
</dbReference>
<proteinExistence type="predicted"/>
<dbReference type="AlphaFoldDB" id="A0A8J4M3D1"/>
<evidence type="ECO:0000313" key="1">
    <source>
        <dbReference type="EMBL" id="GIQ69980.1"/>
    </source>
</evidence>
<gene>
    <name evidence="1" type="ORF">XYCOK13_28040</name>
</gene>
<sequence length="484" mass="56182">MTMDTHQVILSTERRIEQMAGDSRSNKAIYLFGGSSGARIFLEDYPAINVKRIVDNDPKKWGTTLEGIEICEPEILNHEVPDDVLIFITSMYVEQISQQLEQMGFVRNQHFTYALSIPMTSLTCYIDPEVGPERFFQHMAEAEIDYVILRWYEQLPDWNSKDIDILVRDSDYMKLYGIHGFTLTPGGIPCEVYCVNGFKESNLCPYYPPYLAQSILERKMLWRGKYYVPDDHAYFFSLAYHVVYHKAEKSGLPIYADCENPKLQHDNKYARKLLELATSLKYEVPLNLESLHQFLQKHNWAPSIDTVRRLAIDKRSPWLESLHPSTNKQAGEGEFMVFIVREWAVANNLLQEIEGWLSRNGLEIMHTQVLDQVEKVNAAQRIRSGNWGTDAWGESGGEPAAVIAVFDRDPTPVTDELLQVNPYVRNMKYYMKRILREDICKKYLGSKKVNFIHSSDDEAEAWEYVRAISPQLVERIEKWLREKV</sequence>
<dbReference type="Gene3D" id="3.40.50.720">
    <property type="entry name" value="NAD(P)-binding Rossmann-like Domain"/>
    <property type="match status" value="1"/>
</dbReference>
<accession>A0A8J4M3D1</accession>
<comment type="caution">
    <text evidence="1">The sequence shown here is derived from an EMBL/GenBank/DDBJ whole genome shotgun (WGS) entry which is preliminary data.</text>
</comment>
<reference evidence="1" key="1">
    <citation type="submission" date="2021-04" db="EMBL/GenBank/DDBJ databases">
        <title>Draft genome sequence of Xylanibacillus composti strain K13.</title>
        <authorList>
            <person name="Uke A."/>
            <person name="Chhe C."/>
            <person name="Baramee S."/>
            <person name="Kosugi A."/>
        </authorList>
    </citation>
    <scope>NUCLEOTIDE SEQUENCE</scope>
    <source>
        <strain evidence="1">K13</strain>
    </source>
</reference>
<organism evidence="1 2">
    <name type="scientific">Xylanibacillus composti</name>
    <dbReference type="NCBI Taxonomy" id="1572762"/>
    <lineage>
        <taxon>Bacteria</taxon>
        <taxon>Bacillati</taxon>
        <taxon>Bacillota</taxon>
        <taxon>Bacilli</taxon>
        <taxon>Bacillales</taxon>
        <taxon>Paenibacillaceae</taxon>
        <taxon>Xylanibacillus</taxon>
    </lineage>
</organism>
<keyword evidence="2" id="KW-1185">Reference proteome</keyword>
<dbReference type="Proteomes" id="UP000677918">
    <property type="component" value="Unassembled WGS sequence"/>
</dbReference>
<evidence type="ECO:0000313" key="2">
    <source>
        <dbReference type="Proteomes" id="UP000677918"/>
    </source>
</evidence>
<name>A0A8J4M3D1_9BACL</name>